<evidence type="ECO:0000313" key="1">
    <source>
        <dbReference type="EMBL" id="PSC04541.1"/>
    </source>
</evidence>
<dbReference type="PROSITE" id="PS51257">
    <property type="entry name" value="PROKAR_LIPOPROTEIN"/>
    <property type="match status" value="1"/>
</dbReference>
<keyword evidence="2" id="KW-1185">Reference proteome</keyword>
<dbReference type="RefSeq" id="WP_106337565.1">
    <property type="nucleotide sequence ID" value="NZ_PVZS01000013.1"/>
</dbReference>
<protein>
    <submittedName>
        <fullName evidence="1">Uncharacterized protein</fullName>
    </submittedName>
</protein>
<reference evidence="2" key="1">
    <citation type="submission" date="2018-03" db="EMBL/GenBank/DDBJ databases">
        <authorList>
            <person name="Sun L."/>
            <person name="Liu H."/>
            <person name="Chen W."/>
            <person name="Huang K."/>
            <person name="Liu W."/>
            <person name="Gao X."/>
        </authorList>
    </citation>
    <scope>NUCLEOTIDE SEQUENCE [LARGE SCALE GENOMIC DNA]</scope>
    <source>
        <strain evidence="2">SH9</strain>
    </source>
</reference>
<name>A0A2T1HSA3_9HYPH</name>
<dbReference type="EMBL" id="PVZS01000013">
    <property type="protein sequence ID" value="PSC04541.1"/>
    <property type="molecule type" value="Genomic_DNA"/>
</dbReference>
<comment type="caution">
    <text evidence="1">The sequence shown here is derived from an EMBL/GenBank/DDBJ whole genome shotgun (WGS) entry which is preliminary data.</text>
</comment>
<accession>A0A2T1HSA3</accession>
<sequence length="277" mass="30108">MSRSTTPGRAAPGPWTARLAAILCAFGVAACAETGDFGRPKPTVWTTSIAPSVGLASAAARGEPASLALLTDDEQELRGRAWRFLTPARDRAFFDRQLAELAATRIIPASATAAAQAVPNYFEALMGDADRSPRPRYQRLREDAEADRQLIVAFAAVFCRVAEMDRARAKALAAIPPEETATRALATNRLAENEMLAQWVEYTLDLRIRGYRFALERLVVTSPDKDAIRAERTLDALEGYRGLTARCFASRGDITVAPGVGPGPRFLPRTEPELPPK</sequence>
<dbReference type="AlphaFoldDB" id="A0A2T1HSA3"/>
<proteinExistence type="predicted"/>
<dbReference type="OrthoDB" id="8478167at2"/>
<dbReference type="Proteomes" id="UP000239772">
    <property type="component" value="Unassembled WGS sequence"/>
</dbReference>
<gene>
    <name evidence="1" type="ORF">SLNSH_13680</name>
</gene>
<organism evidence="1 2">
    <name type="scientific">Alsobacter soli</name>
    <dbReference type="NCBI Taxonomy" id="2109933"/>
    <lineage>
        <taxon>Bacteria</taxon>
        <taxon>Pseudomonadati</taxon>
        <taxon>Pseudomonadota</taxon>
        <taxon>Alphaproteobacteria</taxon>
        <taxon>Hyphomicrobiales</taxon>
        <taxon>Alsobacteraceae</taxon>
        <taxon>Alsobacter</taxon>
    </lineage>
</organism>
<evidence type="ECO:0000313" key="2">
    <source>
        <dbReference type="Proteomes" id="UP000239772"/>
    </source>
</evidence>